<organism evidence="1 2">
    <name type="scientific">Patagioenas fasciata monilis</name>
    <dbReference type="NCBI Taxonomy" id="372326"/>
    <lineage>
        <taxon>Eukaryota</taxon>
        <taxon>Metazoa</taxon>
        <taxon>Chordata</taxon>
        <taxon>Craniata</taxon>
        <taxon>Vertebrata</taxon>
        <taxon>Euteleostomi</taxon>
        <taxon>Archelosauria</taxon>
        <taxon>Archosauria</taxon>
        <taxon>Dinosauria</taxon>
        <taxon>Saurischia</taxon>
        <taxon>Theropoda</taxon>
        <taxon>Coelurosauria</taxon>
        <taxon>Aves</taxon>
        <taxon>Neognathae</taxon>
        <taxon>Neoaves</taxon>
        <taxon>Columbimorphae</taxon>
        <taxon>Columbiformes</taxon>
        <taxon>Columbidae</taxon>
        <taxon>Patagioenas</taxon>
    </lineage>
</organism>
<dbReference type="EMBL" id="LSYS01004607">
    <property type="protein sequence ID" value="OPJ79437.1"/>
    <property type="molecule type" value="Genomic_DNA"/>
</dbReference>
<comment type="caution">
    <text evidence="1">The sequence shown here is derived from an EMBL/GenBank/DDBJ whole genome shotgun (WGS) entry which is preliminary data.</text>
</comment>
<dbReference type="AlphaFoldDB" id="A0A1V4K6F0"/>
<proteinExistence type="predicted"/>
<keyword evidence="2" id="KW-1185">Reference proteome</keyword>
<dbReference type="Proteomes" id="UP000190648">
    <property type="component" value="Unassembled WGS sequence"/>
</dbReference>
<accession>A0A1V4K6F0</accession>
<gene>
    <name evidence="1" type="ORF">AV530_014888</name>
</gene>
<reference evidence="1 2" key="1">
    <citation type="submission" date="2016-02" db="EMBL/GenBank/DDBJ databases">
        <title>Band-tailed pigeon sequencing and assembly.</title>
        <authorList>
            <person name="Soares A.E."/>
            <person name="Novak B.J."/>
            <person name="Rice E.S."/>
            <person name="O'Connell B."/>
            <person name="Chang D."/>
            <person name="Weber S."/>
            <person name="Shapiro B."/>
        </authorList>
    </citation>
    <scope>NUCLEOTIDE SEQUENCE [LARGE SCALE GENOMIC DNA]</scope>
    <source>
        <strain evidence="1">BTP2013</strain>
        <tissue evidence="1">Blood</tissue>
    </source>
</reference>
<evidence type="ECO:0000313" key="2">
    <source>
        <dbReference type="Proteomes" id="UP000190648"/>
    </source>
</evidence>
<protein>
    <submittedName>
        <fullName evidence="1">Uncharacterized protein</fullName>
    </submittedName>
</protein>
<name>A0A1V4K6F0_PATFA</name>
<sequence length="119" mass="13231">MHHLGIFTSTDTGGYGDAISNGEQEEFKPGKLGTYLQKHSLHSNVAYGLVNSSSALKFQLRVGSRALGREQRVTICSGFSKSNRSIPEERAQRNCQWWYLEAFNHSAFNKPTGVPLIQS</sequence>
<evidence type="ECO:0000313" key="1">
    <source>
        <dbReference type="EMBL" id="OPJ79437.1"/>
    </source>
</evidence>